<proteinExistence type="predicted"/>
<accession>A0A7C9NL57</accession>
<dbReference type="RefSeq" id="WP_161482390.1">
    <property type="nucleotide sequence ID" value="NZ_WXEW01000008.1"/>
</dbReference>
<dbReference type="InterPro" id="IPR038084">
    <property type="entry name" value="PduO/GlcC-like_sf"/>
</dbReference>
<dbReference type="Gene3D" id="3.30.450.150">
    <property type="entry name" value="Haem-degrading domain"/>
    <property type="match status" value="1"/>
</dbReference>
<dbReference type="EMBL" id="WXEW01000008">
    <property type="protein sequence ID" value="NAS25292.1"/>
    <property type="molecule type" value="Genomic_DNA"/>
</dbReference>
<sequence length="152" mass="15421">MIRTESVVTLELAERLVRAAQDSAGKPMAIAVTDRHGHVVAAVRMDGASHVALTLAIDKAFTAAAFNAPTDAWGEVTKPGAADWGLTSALAGRIVVLAGGFPLRSDGELIGAIGVSGAAPQVDNETALTALRACAEVVDSFAASHPAEHLGA</sequence>
<dbReference type="Pfam" id="PF03928">
    <property type="entry name" value="HbpS-like"/>
    <property type="match status" value="1"/>
</dbReference>
<reference evidence="1 2" key="1">
    <citation type="submission" date="2020-01" db="EMBL/GenBank/DDBJ databases">
        <title>Herbidospora sp. NEAU-GS84 nov., a novel actinomycete isolated from soil.</title>
        <authorList>
            <person name="Han L."/>
        </authorList>
    </citation>
    <scope>NUCLEOTIDE SEQUENCE [LARGE SCALE GENOMIC DNA]</scope>
    <source>
        <strain evidence="1 2">NEAU-GS84</strain>
    </source>
</reference>
<dbReference type="SUPFAM" id="SSF143744">
    <property type="entry name" value="GlcG-like"/>
    <property type="match status" value="1"/>
</dbReference>
<gene>
    <name evidence="1" type="ORF">GT755_26865</name>
</gene>
<evidence type="ECO:0000313" key="1">
    <source>
        <dbReference type="EMBL" id="NAS25292.1"/>
    </source>
</evidence>
<dbReference type="PANTHER" id="PTHR34309">
    <property type="entry name" value="SLR1406 PROTEIN"/>
    <property type="match status" value="1"/>
</dbReference>
<dbReference type="Proteomes" id="UP000479526">
    <property type="component" value="Unassembled WGS sequence"/>
</dbReference>
<dbReference type="AlphaFoldDB" id="A0A7C9NL57"/>
<keyword evidence="2" id="KW-1185">Reference proteome</keyword>
<protein>
    <submittedName>
        <fullName evidence="1">Heme-binding protein</fullName>
    </submittedName>
</protein>
<name>A0A7C9NL57_9ACTN</name>
<evidence type="ECO:0000313" key="2">
    <source>
        <dbReference type="Proteomes" id="UP000479526"/>
    </source>
</evidence>
<dbReference type="InterPro" id="IPR005624">
    <property type="entry name" value="PduO/GlcC-like"/>
</dbReference>
<organism evidence="1 2">
    <name type="scientific">Herbidospora solisilvae</name>
    <dbReference type="NCBI Taxonomy" id="2696284"/>
    <lineage>
        <taxon>Bacteria</taxon>
        <taxon>Bacillati</taxon>
        <taxon>Actinomycetota</taxon>
        <taxon>Actinomycetes</taxon>
        <taxon>Streptosporangiales</taxon>
        <taxon>Streptosporangiaceae</taxon>
        <taxon>Herbidospora</taxon>
    </lineage>
</organism>
<dbReference type="InterPro" id="IPR052517">
    <property type="entry name" value="GlcG_carb_metab_protein"/>
</dbReference>
<comment type="caution">
    <text evidence="1">The sequence shown here is derived from an EMBL/GenBank/DDBJ whole genome shotgun (WGS) entry which is preliminary data.</text>
</comment>
<dbReference type="PANTHER" id="PTHR34309:SF1">
    <property type="entry name" value="PROTEIN GLCG"/>
    <property type="match status" value="1"/>
</dbReference>